<evidence type="ECO:0000259" key="5">
    <source>
        <dbReference type="Pfam" id="PF04577"/>
    </source>
</evidence>
<keyword evidence="4" id="KW-1133">Transmembrane helix</keyword>
<evidence type="ECO:0000256" key="1">
    <source>
        <dbReference type="ARBA" id="ARBA00022676"/>
    </source>
</evidence>
<accession>A0AAD3D863</accession>
<keyword evidence="2" id="KW-0808">Transferase</keyword>
<dbReference type="InterPro" id="IPR049625">
    <property type="entry name" value="Glyco_transf_61_cat"/>
</dbReference>
<reference evidence="6 7" key="1">
    <citation type="journal article" date="2021" name="Sci. Rep.">
        <title>The genome of the diatom Chaetoceros tenuissimus carries an ancient integrated fragment of an extant virus.</title>
        <authorList>
            <person name="Hongo Y."/>
            <person name="Kimura K."/>
            <person name="Takaki Y."/>
            <person name="Yoshida Y."/>
            <person name="Baba S."/>
            <person name="Kobayashi G."/>
            <person name="Nagasaki K."/>
            <person name="Hano T."/>
            <person name="Tomaru Y."/>
        </authorList>
    </citation>
    <scope>NUCLEOTIDE SEQUENCE [LARGE SCALE GENOMIC DNA]</scope>
    <source>
        <strain evidence="6 7">NIES-3715</strain>
    </source>
</reference>
<dbReference type="PANTHER" id="PTHR20961">
    <property type="entry name" value="GLYCOSYLTRANSFERASE"/>
    <property type="match status" value="1"/>
</dbReference>
<dbReference type="Pfam" id="PF04577">
    <property type="entry name" value="Glyco_transf_61"/>
    <property type="match status" value="1"/>
</dbReference>
<organism evidence="6 7">
    <name type="scientific">Chaetoceros tenuissimus</name>
    <dbReference type="NCBI Taxonomy" id="426638"/>
    <lineage>
        <taxon>Eukaryota</taxon>
        <taxon>Sar</taxon>
        <taxon>Stramenopiles</taxon>
        <taxon>Ochrophyta</taxon>
        <taxon>Bacillariophyta</taxon>
        <taxon>Coscinodiscophyceae</taxon>
        <taxon>Chaetocerotophycidae</taxon>
        <taxon>Chaetocerotales</taxon>
        <taxon>Chaetocerotaceae</taxon>
        <taxon>Chaetoceros</taxon>
    </lineage>
</organism>
<evidence type="ECO:0000313" key="6">
    <source>
        <dbReference type="EMBL" id="GFH59619.1"/>
    </source>
</evidence>
<evidence type="ECO:0000256" key="3">
    <source>
        <dbReference type="ARBA" id="ARBA00023180"/>
    </source>
</evidence>
<dbReference type="EMBL" id="BLLK01000069">
    <property type="protein sequence ID" value="GFH59619.1"/>
    <property type="molecule type" value="Genomic_DNA"/>
</dbReference>
<dbReference type="InterPro" id="IPR007657">
    <property type="entry name" value="Glycosyltransferase_61"/>
</dbReference>
<evidence type="ECO:0000256" key="4">
    <source>
        <dbReference type="SAM" id="Phobius"/>
    </source>
</evidence>
<keyword evidence="4" id="KW-0812">Transmembrane</keyword>
<name>A0AAD3D863_9STRA</name>
<feature type="transmembrane region" description="Helical" evidence="4">
    <location>
        <begin position="16"/>
        <end position="36"/>
    </location>
</feature>
<proteinExistence type="predicted"/>
<dbReference type="Proteomes" id="UP001054902">
    <property type="component" value="Unassembled WGS sequence"/>
</dbReference>
<evidence type="ECO:0000313" key="7">
    <source>
        <dbReference type="Proteomes" id="UP001054902"/>
    </source>
</evidence>
<protein>
    <recommendedName>
        <fullName evidence="5">Glycosyltransferase 61 catalytic domain-containing protein</fullName>
    </recommendedName>
</protein>
<gene>
    <name evidence="6" type="ORF">CTEN210_16095</name>
</gene>
<dbReference type="GO" id="GO:0016757">
    <property type="term" value="F:glycosyltransferase activity"/>
    <property type="evidence" value="ECO:0007669"/>
    <property type="project" value="UniProtKB-KW"/>
</dbReference>
<dbReference type="AlphaFoldDB" id="A0AAD3D863"/>
<keyword evidence="3" id="KW-0325">Glycoprotein</keyword>
<sequence>MASYTTAAHSTRKNSVSMTLINCRFILVLGLVSMYFNQQVITHFFENTSLLSLQKNPGNLRSTLLRSGANNGILESDLMTSSVPSSLERKVSQQLLQNLQQPMPKATNGVQYSVNKFQLSLGHSTAFEYSLHSRKTNHTIVIYNSTSMEETDVENIKSIVCELHPVHQLNMNHIPHFSQTAFPCWSILQSYPHVQKFMRFNGMVKNQLTSEWIQDLLHVFESQNITLLNHGQDVPMALNESVWYAQLTNGPFGGFPRQVESTKWGPKFELENAQYFLQTEHVHSLQKAILKEKYQESMNKLSNEPIRIVLIDRKNHTREWIHAQETKDAIEDMYDASEVVVDIVSNPSGSLQTQANTMHTADIIISPHGAQLTNLAFIRPCTAVLELFPRGYYLGYFQPLVISSGALSYDGYPRDRSHFVDSARVNNVKKREMIRKWEISTSPESIVRGLPEMISSLITCRNIYRTSKEASGVK</sequence>
<dbReference type="PANTHER" id="PTHR20961:SF124">
    <property type="entry name" value="GLYCOSYLTRANSFERASE"/>
    <property type="match status" value="1"/>
</dbReference>
<evidence type="ECO:0000256" key="2">
    <source>
        <dbReference type="ARBA" id="ARBA00022679"/>
    </source>
</evidence>
<keyword evidence="1" id="KW-0328">Glycosyltransferase</keyword>
<keyword evidence="4" id="KW-0472">Membrane</keyword>
<comment type="caution">
    <text evidence="6">The sequence shown here is derived from an EMBL/GenBank/DDBJ whole genome shotgun (WGS) entry which is preliminary data.</text>
</comment>
<keyword evidence="7" id="KW-1185">Reference proteome</keyword>
<feature type="domain" description="Glycosyltransferase 61 catalytic" evidence="5">
    <location>
        <begin position="229"/>
        <end position="385"/>
    </location>
</feature>